<evidence type="ECO:0000313" key="3">
    <source>
        <dbReference type="EnsemblFungi" id="PTTG_27518-t43_1-p1"/>
    </source>
</evidence>
<reference evidence="2" key="1">
    <citation type="submission" date="2009-11" db="EMBL/GenBank/DDBJ databases">
        <authorList>
            <consortium name="The Broad Institute Genome Sequencing Platform"/>
            <person name="Ward D."/>
            <person name="Feldgarden M."/>
            <person name="Earl A."/>
            <person name="Young S.K."/>
            <person name="Zeng Q."/>
            <person name="Koehrsen M."/>
            <person name="Alvarado L."/>
            <person name="Berlin A."/>
            <person name="Bochicchio J."/>
            <person name="Borenstein D."/>
            <person name="Chapman S.B."/>
            <person name="Chen Z."/>
            <person name="Engels R."/>
            <person name="Freedman E."/>
            <person name="Gellesch M."/>
            <person name="Goldberg J."/>
            <person name="Griggs A."/>
            <person name="Gujja S."/>
            <person name="Heilman E."/>
            <person name="Heiman D."/>
            <person name="Hepburn T."/>
            <person name="Howarth C."/>
            <person name="Jen D."/>
            <person name="Larson L."/>
            <person name="Lewis B."/>
            <person name="Mehta T."/>
            <person name="Park D."/>
            <person name="Pearson M."/>
            <person name="Roberts A."/>
            <person name="Saif S."/>
            <person name="Shea T."/>
            <person name="Shenoy N."/>
            <person name="Sisk P."/>
            <person name="Stolte C."/>
            <person name="Sykes S."/>
            <person name="Thomson T."/>
            <person name="Walk T."/>
            <person name="White J."/>
            <person name="Yandava C."/>
            <person name="Izard J."/>
            <person name="Baranova O.V."/>
            <person name="Blanton J.M."/>
            <person name="Tanner A.C."/>
            <person name="Dewhirst F.E."/>
            <person name="Haas B."/>
            <person name="Nusbaum C."/>
            <person name="Birren B."/>
        </authorList>
    </citation>
    <scope>NUCLEOTIDE SEQUENCE [LARGE SCALE GENOMIC DNA]</scope>
    <source>
        <strain evidence="2">1-1 BBBD Race 1</strain>
    </source>
</reference>
<dbReference type="AlphaFoldDB" id="A0A180GKK1"/>
<dbReference type="EnsemblFungi" id="PTTG_27518-t43_1">
    <property type="protein sequence ID" value="PTTG_27518-t43_1-p1"/>
    <property type="gene ID" value="PTTG_27518"/>
</dbReference>
<reference evidence="2" key="2">
    <citation type="submission" date="2016-05" db="EMBL/GenBank/DDBJ databases">
        <title>Comparative analysis highlights variable genome content of wheat rusts and divergence of the mating loci.</title>
        <authorList>
            <person name="Cuomo C.A."/>
            <person name="Bakkeren G."/>
            <person name="Szabo L."/>
            <person name="Khalil H."/>
            <person name="Joly D."/>
            <person name="Goldberg J."/>
            <person name="Young S."/>
            <person name="Zeng Q."/>
            <person name="Fellers J."/>
        </authorList>
    </citation>
    <scope>NUCLEOTIDE SEQUENCE [LARGE SCALE GENOMIC DNA]</scope>
    <source>
        <strain evidence="2">1-1 BBBD Race 1</strain>
    </source>
</reference>
<dbReference type="EMBL" id="ADAS02000058">
    <property type="protein sequence ID" value="OAV92882.1"/>
    <property type="molecule type" value="Genomic_DNA"/>
</dbReference>
<evidence type="ECO:0000256" key="1">
    <source>
        <dbReference type="SAM" id="MobiDB-lite"/>
    </source>
</evidence>
<dbReference type="OrthoDB" id="2503837at2759"/>
<feature type="region of interest" description="Disordered" evidence="1">
    <location>
        <begin position="1"/>
        <end position="21"/>
    </location>
</feature>
<keyword evidence="4" id="KW-1185">Reference proteome</keyword>
<dbReference type="STRING" id="630390.A0A180GKK1"/>
<organism evidence="2">
    <name type="scientific">Puccinia triticina (isolate 1-1 / race 1 (BBBD))</name>
    <name type="common">Brown leaf rust fungus</name>
    <dbReference type="NCBI Taxonomy" id="630390"/>
    <lineage>
        <taxon>Eukaryota</taxon>
        <taxon>Fungi</taxon>
        <taxon>Dikarya</taxon>
        <taxon>Basidiomycota</taxon>
        <taxon>Pucciniomycotina</taxon>
        <taxon>Pucciniomycetes</taxon>
        <taxon>Pucciniales</taxon>
        <taxon>Pucciniaceae</taxon>
        <taxon>Puccinia</taxon>
    </lineage>
</organism>
<protein>
    <submittedName>
        <fullName evidence="2 3">Uncharacterized protein</fullName>
    </submittedName>
</protein>
<proteinExistence type="predicted"/>
<accession>A0A180GKK1</accession>
<dbReference type="VEuPathDB" id="FungiDB:PTTG_27518"/>
<dbReference type="Proteomes" id="UP000005240">
    <property type="component" value="Unassembled WGS sequence"/>
</dbReference>
<sequence length="121" mass="12779">MISHPDGPDNAGRGGGSHVGHSERHQSEMEILCTLVGSAIGLVLFDALVSRNHHAMALIAACGGEGTKSGGSERRLNPLSTLLLRFGLLVMFCGCFTSPSQSRKAKQPLLASYGLDFLLKC</sequence>
<evidence type="ECO:0000313" key="4">
    <source>
        <dbReference type="Proteomes" id="UP000005240"/>
    </source>
</evidence>
<gene>
    <name evidence="2" type="ORF">PTTG_27518</name>
</gene>
<name>A0A180GKK1_PUCT1</name>
<reference evidence="3 4" key="3">
    <citation type="journal article" date="2017" name="G3 (Bethesda)">
        <title>Comparative analysis highlights variable genome content of wheat rusts and divergence of the mating loci.</title>
        <authorList>
            <person name="Cuomo C.A."/>
            <person name="Bakkeren G."/>
            <person name="Khalil H.B."/>
            <person name="Panwar V."/>
            <person name="Joly D."/>
            <person name="Linning R."/>
            <person name="Sakthikumar S."/>
            <person name="Song X."/>
            <person name="Adiconis X."/>
            <person name="Fan L."/>
            <person name="Goldberg J.M."/>
            <person name="Levin J.Z."/>
            <person name="Young S."/>
            <person name="Zeng Q."/>
            <person name="Anikster Y."/>
            <person name="Bruce M."/>
            <person name="Wang M."/>
            <person name="Yin C."/>
            <person name="McCallum B."/>
            <person name="Szabo L.J."/>
            <person name="Hulbert S."/>
            <person name="Chen X."/>
            <person name="Fellers J.P."/>
        </authorList>
    </citation>
    <scope>NUCLEOTIDE SEQUENCE</scope>
    <source>
        <strain evidence="4">Isolate 1-1 / race 1 (BBBD)</strain>
        <strain evidence="3">isolate 1-1 / race 1 (BBBD)</strain>
    </source>
</reference>
<evidence type="ECO:0000313" key="2">
    <source>
        <dbReference type="EMBL" id="OAV92882.1"/>
    </source>
</evidence>
<reference evidence="3" key="4">
    <citation type="submission" date="2025-05" db="UniProtKB">
        <authorList>
            <consortium name="EnsemblFungi"/>
        </authorList>
    </citation>
    <scope>IDENTIFICATION</scope>
    <source>
        <strain evidence="3">isolate 1-1 / race 1 (BBBD)</strain>
    </source>
</reference>